<sequence>MGASSSAARLNTEPLQESIAPPNSNYEKNEPTNQDAEEYINEKPSLGTDQNQPTENEEKETDKNSSAVSVMGESIQNIENNINELENQRSKAMKSSRLDNKTKQREPIKDTKQIVSNEDLIIQRTTKSSLTVSSTDSNQVVINRPRPQTSQSSNFSRGRGVKSHPGSIRSAISEPSCRDEWEFKREPIEGFDPEKFKKANQLKKAVSNNTDGDVSYNALYTNRLGLTSPDVDEIQVGKQ</sequence>
<gene>
    <name evidence="3" type="primary">LOC111085499</name>
</gene>
<feature type="region of interest" description="Disordered" evidence="1">
    <location>
        <begin position="129"/>
        <end position="175"/>
    </location>
</feature>
<dbReference type="Proteomes" id="UP000694941">
    <property type="component" value="Unplaced"/>
</dbReference>
<feature type="compositionally biased region" description="Polar residues" evidence="1">
    <location>
        <begin position="129"/>
        <end position="156"/>
    </location>
</feature>
<accession>A0ABM1S8U6</accession>
<evidence type="ECO:0000313" key="2">
    <source>
        <dbReference type="Proteomes" id="UP000694941"/>
    </source>
</evidence>
<organism evidence="2 3">
    <name type="scientific">Limulus polyphemus</name>
    <name type="common">Atlantic horseshoe crab</name>
    <dbReference type="NCBI Taxonomy" id="6850"/>
    <lineage>
        <taxon>Eukaryota</taxon>
        <taxon>Metazoa</taxon>
        <taxon>Ecdysozoa</taxon>
        <taxon>Arthropoda</taxon>
        <taxon>Chelicerata</taxon>
        <taxon>Merostomata</taxon>
        <taxon>Xiphosura</taxon>
        <taxon>Limulidae</taxon>
        <taxon>Limulus</taxon>
    </lineage>
</organism>
<feature type="compositionally biased region" description="Basic and acidic residues" evidence="1">
    <location>
        <begin position="96"/>
        <end position="112"/>
    </location>
</feature>
<protein>
    <submittedName>
        <fullName evidence="3">Uncharacterized protein LOC111085499</fullName>
    </submittedName>
</protein>
<keyword evidence="2" id="KW-1185">Reference proteome</keyword>
<evidence type="ECO:0000313" key="3">
    <source>
        <dbReference type="RefSeq" id="XP_022240051.1"/>
    </source>
</evidence>
<feature type="compositionally biased region" description="Polar residues" evidence="1">
    <location>
        <begin position="1"/>
        <end position="34"/>
    </location>
</feature>
<feature type="compositionally biased region" description="Low complexity" evidence="1">
    <location>
        <begin position="75"/>
        <end position="85"/>
    </location>
</feature>
<evidence type="ECO:0000256" key="1">
    <source>
        <dbReference type="SAM" id="MobiDB-lite"/>
    </source>
</evidence>
<proteinExistence type="predicted"/>
<name>A0ABM1S8U6_LIMPO</name>
<dbReference type="GeneID" id="111085499"/>
<dbReference type="RefSeq" id="XP_022240051.1">
    <property type="nucleotide sequence ID" value="XM_022384343.1"/>
</dbReference>
<feature type="region of interest" description="Disordered" evidence="1">
    <location>
        <begin position="1"/>
        <end position="112"/>
    </location>
</feature>
<reference evidence="3" key="1">
    <citation type="submission" date="2025-08" db="UniProtKB">
        <authorList>
            <consortium name="RefSeq"/>
        </authorList>
    </citation>
    <scope>IDENTIFICATION</scope>
    <source>
        <tissue evidence="3">Muscle</tissue>
    </source>
</reference>